<dbReference type="PANTHER" id="PTHR13710:SF105">
    <property type="entry name" value="ATP-DEPENDENT DNA HELICASE Q1"/>
    <property type="match status" value="1"/>
</dbReference>
<evidence type="ECO:0000256" key="6">
    <source>
        <dbReference type="ARBA" id="ARBA00022763"/>
    </source>
</evidence>
<dbReference type="Gene3D" id="3.40.50.300">
    <property type="entry name" value="P-loop containing nucleotide triphosphate hydrolases"/>
    <property type="match status" value="2"/>
</dbReference>
<comment type="caution">
    <text evidence="20">The sequence shown here is derived from an EMBL/GenBank/DDBJ whole genome shotgun (WGS) entry which is preliminary data.</text>
</comment>
<dbReference type="InterPro" id="IPR010997">
    <property type="entry name" value="HRDC-like_sf"/>
</dbReference>
<dbReference type="FunFam" id="3.40.50.300:FF:000296">
    <property type="entry name" value="ATP-dependent DNA helicase RecQ"/>
    <property type="match status" value="1"/>
</dbReference>
<keyword evidence="9" id="KW-0862">Zinc</keyword>
<dbReference type="SMART" id="SM00341">
    <property type="entry name" value="HRDC"/>
    <property type="match status" value="1"/>
</dbReference>
<dbReference type="PROSITE" id="PS51194">
    <property type="entry name" value="HELICASE_CTER"/>
    <property type="match status" value="1"/>
</dbReference>
<organism evidence="20 21">
    <name type="scientific">Treponema rectale</name>
    <dbReference type="NCBI Taxonomy" id="744512"/>
    <lineage>
        <taxon>Bacteria</taxon>
        <taxon>Pseudomonadati</taxon>
        <taxon>Spirochaetota</taxon>
        <taxon>Spirochaetia</taxon>
        <taxon>Spirochaetales</taxon>
        <taxon>Treponemataceae</taxon>
        <taxon>Treponema</taxon>
    </lineage>
</organism>
<dbReference type="InterPro" id="IPR001650">
    <property type="entry name" value="Helicase_C-like"/>
</dbReference>
<dbReference type="GO" id="GO:0005737">
    <property type="term" value="C:cytoplasm"/>
    <property type="evidence" value="ECO:0007669"/>
    <property type="project" value="TreeGrafter"/>
</dbReference>
<dbReference type="InterPro" id="IPR044876">
    <property type="entry name" value="HRDC_dom_sf"/>
</dbReference>
<keyword evidence="6" id="KW-0227">DNA damage</keyword>
<dbReference type="GO" id="GO:0043138">
    <property type="term" value="F:3'-5' DNA helicase activity"/>
    <property type="evidence" value="ECO:0007669"/>
    <property type="project" value="UniProtKB-EC"/>
</dbReference>
<evidence type="ECO:0000256" key="9">
    <source>
        <dbReference type="ARBA" id="ARBA00022833"/>
    </source>
</evidence>
<keyword evidence="10" id="KW-0067">ATP-binding</keyword>
<comment type="cofactor">
    <cofactor evidence="2">
        <name>Zn(2+)</name>
        <dbReference type="ChEBI" id="CHEBI:29105"/>
    </cofactor>
</comment>
<dbReference type="GO" id="GO:0006260">
    <property type="term" value="P:DNA replication"/>
    <property type="evidence" value="ECO:0007669"/>
    <property type="project" value="InterPro"/>
</dbReference>
<dbReference type="InterPro" id="IPR006293">
    <property type="entry name" value="DNA_helicase_ATP-dep_RecQ_bac"/>
</dbReference>
<dbReference type="InterPro" id="IPR036388">
    <property type="entry name" value="WH-like_DNA-bd_sf"/>
</dbReference>
<dbReference type="InterPro" id="IPR018982">
    <property type="entry name" value="RQC_domain"/>
</dbReference>
<feature type="domain" description="HRDC" evidence="17">
    <location>
        <begin position="569"/>
        <end position="649"/>
    </location>
</feature>
<keyword evidence="7 20" id="KW-0378">Hydrolase</keyword>
<dbReference type="InterPro" id="IPR002121">
    <property type="entry name" value="HRDC_dom"/>
</dbReference>
<dbReference type="Gene3D" id="1.10.10.10">
    <property type="entry name" value="Winged helix-like DNA-binding domain superfamily/Winged helix DNA-binding domain"/>
    <property type="match status" value="1"/>
</dbReference>
<dbReference type="PANTHER" id="PTHR13710">
    <property type="entry name" value="DNA HELICASE RECQ FAMILY MEMBER"/>
    <property type="match status" value="1"/>
</dbReference>
<dbReference type="CDD" id="cd18794">
    <property type="entry name" value="SF2_C_RecQ"/>
    <property type="match status" value="1"/>
</dbReference>
<dbReference type="GO" id="GO:0003677">
    <property type="term" value="F:DNA binding"/>
    <property type="evidence" value="ECO:0007669"/>
    <property type="project" value="UniProtKB-KW"/>
</dbReference>
<dbReference type="Pfam" id="PF00271">
    <property type="entry name" value="Helicase_C"/>
    <property type="match status" value="1"/>
</dbReference>
<evidence type="ECO:0000256" key="2">
    <source>
        <dbReference type="ARBA" id="ARBA00001947"/>
    </source>
</evidence>
<dbReference type="PROSITE" id="PS51192">
    <property type="entry name" value="HELICASE_ATP_BIND_1"/>
    <property type="match status" value="1"/>
</dbReference>
<evidence type="ECO:0000256" key="12">
    <source>
        <dbReference type="ARBA" id="ARBA00023172"/>
    </source>
</evidence>
<keyword evidence="14" id="KW-0413">Isomerase</keyword>
<dbReference type="InterPro" id="IPR014001">
    <property type="entry name" value="Helicase_ATP-bd"/>
</dbReference>
<keyword evidence="4" id="KW-0479">Metal-binding</keyword>
<dbReference type="NCBIfam" id="TIGR01389">
    <property type="entry name" value="recQ"/>
    <property type="match status" value="1"/>
</dbReference>
<dbReference type="RefSeq" id="WP_246428913.1">
    <property type="nucleotide sequence ID" value="NZ_JACHFR010000003.1"/>
</dbReference>
<evidence type="ECO:0000259" key="18">
    <source>
        <dbReference type="PROSITE" id="PS51192"/>
    </source>
</evidence>
<dbReference type="GO" id="GO:0046872">
    <property type="term" value="F:metal ion binding"/>
    <property type="evidence" value="ECO:0007669"/>
    <property type="project" value="UniProtKB-KW"/>
</dbReference>
<reference evidence="20 21" key="1">
    <citation type="submission" date="2020-08" db="EMBL/GenBank/DDBJ databases">
        <title>Genomic Encyclopedia of Type Strains, Phase IV (KMG-IV): sequencing the most valuable type-strain genomes for metagenomic binning, comparative biology and taxonomic classification.</title>
        <authorList>
            <person name="Goeker M."/>
        </authorList>
    </citation>
    <scope>NUCLEOTIDE SEQUENCE [LARGE SCALE GENOMIC DNA]</scope>
    <source>
        <strain evidence="20 21">DSM 103679</strain>
    </source>
</reference>
<dbReference type="GO" id="GO:0009432">
    <property type="term" value="P:SOS response"/>
    <property type="evidence" value="ECO:0007669"/>
    <property type="project" value="UniProtKB-UniRule"/>
</dbReference>
<keyword evidence="21" id="KW-1185">Reference proteome</keyword>
<name>A0A840SHK9_9SPIR</name>
<evidence type="ECO:0000259" key="17">
    <source>
        <dbReference type="PROSITE" id="PS50967"/>
    </source>
</evidence>
<dbReference type="GO" id="GO:0009378">
    <property type="term" value="F:four-way junction helicase activity"/>
    <property type="evidence" value="ECO:0007669"/>
    <property type="project" value="TreeGrafter"/>
</dbReference>
<dbReference type="NCBIfam" id="TIGR00614">
    <property type="entry name" value="recQ_fam"/>
    <property type="match status" value="1"/>
</dbReference>
<dbReference type="Pfam" id="PF16124">
    <property type="entry name" value="RecQ_Zn_bind"/>
    <property type="match status" value="1"/>
</dbReference>
<dbReference type="EC" id="5.6.2.4" evidence="16"/>
<dbReference type="InterPro" id="IPR004589">
    <property type="entry name" value="DNA_helicase_ATP-dep_RecQ"/>
</dbReference>
<evidence type="ECO:0000256" key="3">
    <source>
        <dbReference type="ARBA" id="ARBA00005446"/>
    </source>
</evidence>
<dbReference type="Pfam" id="PF00270">
    <property type="entry name" value="DEAD"/>
    <property type="match status" value="1"/>
</dbReference>
<gene>
    <name evidence="20" type="ORF">HNP77_002020</name>
</gene>
<dbReference type="SMART" id="SM00490">
    <property type="entry name" value="HELICc"/>
    <property type="match status" value="1"/>
</dbReference>
<dbReference type="Pfam" id="PF09382">
    <property type="entry name" value="RQC"/>
    <property type="match status" value="1"/>
</dbReference>
<dbReference type="SMART" id="SM00956">
    <property type="entry name" value="RQC"/>
    <property type="match status" value="1"/>
</dbReference>
<keyword evidence="12" id="KW-0233">DNA recombination</keyword>
<sequence>MDDFQYNCLLETFRKISRQAGLFFMDTASDTQPDSELLRKAAAVLKTTFGYESFRPLQKNVISNILEGRDTLAVMPTGGGKSLCYQIPALIYGGLTVVISPLIALMQDQVSQLKELGIKAAFLNSSQDYDEYVKTCSRIKKGELSLLYVAPERFSSEKMQELLHSSSKEINCITIDEAHCISEWGHDFRPDYLEIAKIRKQFPKAVCLALTATATARVRQDIVRLLELDNPEILISSFNRKNIYLEVRRKINALEQTVTYIREHEGQSGIIYCFSRKQVEDLCEKLNASGITASCYHGGMSDAQRTASQEDFIRDKVNVMVATVAFGMGINKPDVRYVIHYDMPRSIEQYYQEIGRAGRDGLPSSALLLFSQGDVHKIRWFMEENSSSEGSEELLKTMIRFAESRTCRRKILMEYFGESYIPEEENKCCCDICTEGPGEEKNVTEPAWKFLSCILRTGERFGTGYITDVLTGSKNQRIYENGHNRISTYGIGRELSRNDWNELASCLIERGYVFRSSEYQVLYVTEEGRAALKNRDEIFLPVHFSGEKKIPKNKFILIKKPSSEFKTDDEESLLIEQELRKWRKKVAEELNVPPYVIFGDRTLFSIAENKPKKEAELLNCYGIGKSKTEKFGWNILRIVKNSLKNSSAN</sequence>
<dbReference type="GO" id="GO:0005524">
    <property type="term" value="F:ATP binding"/>
    <property type="evidence" value="ECO:0007669"/>
    <property type="project" value="UniProtKB-KW"/>
</dbReference>
<dbReference type="InterPro" id="IPR011545">
    <property type="entry name" value="DEAD/DEAH_box_helicase_dom"/>
</dbReference>
<comment type="cofactor">
    <cofactor evidence="1">
        <name>Mg(2+)</name>
        <dbReference type="ChEBI" id="CHEBI:18420"/>
    </cofactor>
</comment>
<dbReference type="Proteomes" id="UP000578697">
    <property type="component" value="Unassembled WGS sequence"/>
</dbReference>
<keyword evidence="5" id="KW-0547">Nucleotide-binding</keyword>
<dbReference type="SUPFAM" id="SSF52540">
    <property type="entry name" value="P-loop containing nucleoside triphosphate hydrolases"/>
    <property type="match status" value="1"/>
</dbReference>
<evidence type="ECO:0000256" key="16">
    <source>
        <dbReference type="NCBIfam" id="TIGR01389"/>
    </source>
</evidence>
<dbReference type="GO" id="GO:0006310">
    <property type="term" value="P:DNA recombination"/>
    <property type="evidence" value="ECO:0007669"/>
    <property type="project" value="UniProtKB-UniRule"/>
</dbReference>
<dbReference type="EMBL" id="JACHFR010000003">
    <property type="protein sequence ID" value="MBB5219638.1"/>
    <property type="molecule type" value="Genomic_DNA"/>
</dbReference>
<proteinExistence type="inferred from homology"/>
<comment type="similarity">
    <text evidence="3">Belongs to the helicase family. RecQ subfamily.</text>
</comment>
<dbReference type="InterPro" id="IPR036390">
    <property type="entry name" value="WH_DNA-bd_sf"/>
</dbReference>
<feature type="domain" description="Helicase C-terminal" evidence="19">
    <location>
        <begin position="253"/>
        <end position="402"/>
    </location>
</feature>
<dbReference type="AlphaFoldDB" id="A0A840SHK9"/>
<evidence type="ECO:0000256" key="14">
    <source>
        <dbReference type="ARBA" id="ARBA00023235"/>
    </source>
</evidence>
<evidence type="ECO:0000256" key="11">
    <source>
        <dbReference type="ARBA" id="ARBA00023125"/>
    </source>
</evidence>
<dbReference type="Pfam" id="PF00570">
    <property type="entry name" value="HRDC"/>
    <property type="match status" value="1"/>
</dbReference>
<evidence type="ECO:0000256" key="7">
    <source>
        <dbReference type="ARBA" id="ARBA00022801"/>
    </source>
</evidence>
<dbReference type="SUPFAM" id="SSF47819">
    <property type="entry name" value="HRDC-like"/>
    <property type="match status" value="1"/>
</dbReference>
<evidence type="ECO:0000256" key="5">
    <source>
        <dbReference type="ARBA" id="ARBA00022741"/>
    </source>
</evidence>
<dbReference type="PROSITE" id="PS50967">
    <property type="entry name" value="HRDC"/>
    <property type="match status" value="1"/>
</dbReference>
<keyword evidence="13" id="KW-0234">DNA repair</keyword>
<dbReference type="CDD" id="cd17920">
    <property type="entry name" value="DEXHc_RecQ"/>
    <property type="match status" value="1"/>
</dbReference>
<dbReference type="GO" id="GO:0016787">
    <property type="term" value="F:hydrolase activity"/>
    <property type="evidence" value="ECO:0007669"/>
    <property type="project" value="UniProtKB-KW"/>
</dbReference>
<evidence type="ECO:0000259" key="19">
    <source>
        <dbReference type="PROSITE" id="PS51194"/>
    </source>
</evidence>
<evidence type="ECO:0000256" key="15">
    <source>
        <dbReference type="ARBA" id="ARBA00034617"/>
    </source>
</evidence>
<dbReference type="InterPro" id="IPR032284">
    <property type="entry name" value="RecQ_Zn-bd"/>
</dbReference>
<keyword evidence="11" id="KW-0238">DNA-binding</keyword>
<dbReference type="FunFam" id="3.40.50.300:FF:000156">
    <property type="entry name" value="ATP-dependent DNA helicase recQ"/>
    <property type="match status" value="1"/>
</dbReference>
<evidence type="ECO:0000256" key="10">
    <source>
        <dbReference type="ARBA" id="ARBA00022840"/>
    </source>
</evidence>
<dbReference type="SMART" id="SM00487">
    <property type="entry name" value="DEXDc"/>
    <property type="match status" value="1"/>
</dbReference>
<dbReference type="InterPro" id="IPR027417">
    <property type="entry name" value="P-loop_NTPase"/>
</dbReference>
<dbReference type="GO" id="GO:0006281">
    <property type="term" value="P:DNA repair"/>
    <property type="evidence" value="ECO:0007669"/>
    <property type="project" value="UniProtKB-KW"/>
</dbReference>
<evidence type="ECO:0000256" key="4">
    <source>
        <dbReference type="ARBA" id="ARBA00022723"/>
    </source>
</evidence>
<evidence type="ECO:0000256" key="13">
    <source>
        <dbReference type="ARBA" id="ARBA00023204"/>
    </source>
</evidence>
<accession>A0A840SHK9</accession>
<comment type="catalytic activity">
    <reaction evidence="15">
        <text>Couples ATP hydrolysis with the unwinding of duplex DNA by translocating in the 3'-5' direction.</text>
        <dbReference type="EC" id="5.6.2.4"/>
    </reaction>
</comment>
<dbReference type="SUPFAM" id="SSF46785">
    <property type="entry name" value="Winged helix' DNA-binding domain"/>
    <property type="match status" value="1"/>
</dbReference>
<keyword evidence="8 20" id="KW-0347">Helicase</keyword>
<dbReference type="Gene3D" id="1.10.150.80">
    <property type="entry name" value="HRDC domain"/>
    <property type="match status" value="1"/>
</dbReference>
<evidence type="ECO:0000313" key="20">
    <source>
        <dbReference type="EMBL" id="MBB5219638.1"/>
    </source>
</evidence>
<dbReference type="GO" id="GO:0005694">
    <property type="term" value="C:chromosome"/>
    <property type="evidence" value="ECO:0007669"/>
    <property type="project" value="TreeGrafter"/>
</dbReference>
<evidence type="ECO:0000313" key="21">
    <source>
        <dbReference type="Proteomes" id="UP000578697"/>
    </source>
</evidence>
<evidence type="ECO:0000256" key="8">
    <source>
        <dbReference type="ARBA" id="ARBA00022806"/>
    </source>
</evidence>
<feature type="domain" description="Helicase ATP-binding" evidence="18">
    <location>
        <begin position="62"/>
        <end position="232"/>
    </location>
</feature>
<protein>
    <recommendedName>
        <fullName evidence="16">DNA helicase RecQ</fullName>
        <ecNumber evidence="16">5.6.2.4</ecNumber>
    </recommendedName>
</protein>
<evidence type="ECO:0000256" key="1">
    <source>
        <dbReference type="ARBA" id="ARBA00001946"/>
    </source>
</evidence>